<dbReference type="Pfam" id="PF00155">
    <property type="entry name" value="Aminotran_1_2"/>
    <property type="match status" value="1"/>
</dbReference>
<organism evidence="8 9">
    <name type="scientific">Promicromonospora soli</name>
    <dbReference type="NCBI Taxonomy" id="2035533"/>
    <lineage>
        <taxon>Bacteria</taxon>
        <taxon>Bacillati</taxon>
        <taxon>Actinomycetota</taxon>
        <taxon>Actinomycetes</taxon>
        <taxon>Micrococcales</taxon>
        <taxon>Promicromonosporaceae</taxon>
        <taxon>Promicromonospora</taxon>
    </lineage>
</organism>
<gene>
    <name evidence="8" type="primary">pat</name>
    <name evidence="6" type="synonym">hisC</name>
    <name evidence="8" type="ORF">GCM10017772_30440</name>
</gene>
<evidence type="ECO:0000259" key="7">
    <source>
        <dbReference type="Pfam" id="PF00155"/>
    </source>
</evidence>
<keyword evidence="6" id="KW-0028">Amino-acid biosynthesis</keyword>
<dbReference type="Proteomes" id="UP000627369">
    <property type="component" value="Unassembled WGS sequence"/>
</dbReference>
<dbReference type="EMBL" id="BNAS01000004">
    <property type="protein sequence ID" value="GHH75053.1"/>
    <property type="molecule type" value="Genomic_DNA"/>
</dbReference>
<sequence>MAYTTSPQLALRPLVHELPAYGAGRRATDATSAALASNESHYDPLPSVLEVVQTAARRMNRYPDSAAPALRAGIAAALDVVPDEVVVGPGSLGVLQQIIAAVCDPGDEIVFAWRSFEAYPILVSLAAARSVMVPLAADESHDLEAMAAAVTERTKVILVCTPNNPTGLTVEHGRMSEFLSSVPAHVLVVIDEAYVEFVAEEDPLDALALFRAHPNVCVLRTFSKAHGLAGLRVGFAIAHTDLADGLRRVGLPFAVTALAQEAALASLRATRELQERVALVADERNRVARALRRAGWAVVAGQANFVWLRTDDTLRERIVDHLEMHDILVRGYRGDGVRISLADTLTNDRVITALGDRSTFAAAR</sequence>
<accession>A0A919FZ14</accession>
<dbReference type="InterPro" id="IPR004839">
    <property type="entry name" value="Aminotransferase_I/II_large"/>
</dbReference>
<evidence type="ECO:0000256" key="5">
    <source>
        <dbReference type="ARBA" id="ARBA00022898"/>
    </source>
</evidence>
<dbReference type="CDD" id="cd00609">
    <property type="entry name" value="AAT_like"/>
    <property type="match status" value="1"/>
</dbReference>
<evidence type="ECO:0000256" key="2">
    <source>
        <dbReference type="ARBA" id="ARBA00011738"/>
    </source>
</evidence>
<dbReference type="InterPro" id="IPR015421">
    <property type="entry name" value="PyrdxlP-dep_Trfase_major"/>
</dbReference>
<dbReference type="SUPFAM" id="SSF53383">
    <property type="entry name" value="PLP-dependent transferases"/>
    <property type="match status" value="1"/>
</dbReference>
<dbReference type="InterPro" id="IPR050106">
    <property type="entry name" value="HistidinolP_aminotransfase"/>
</dbReference>
<feature type="modified residue" description="N6-(pyridoxal phosphate)lysine" evidence="6">
    <location>
        <position position="224"/>
    </location>
</feature>
<dbReference type="GO" id="GO:0000105">
    <property type="term" value="P:L-histidine biosynthetic process"/>
    <property type="evidence" value="ECO:0007669"/>
    <property type="project" value="UniProtKB-UniRule"/>
</dbReference>
<dbReference type="InterPro" id="IPR005861">
    <property type="entry name" value="HisP_aminotrans"/>
</dbReference>
<keyword evidence="3 6" id="KW-0032">Aminotransferase</keyword>
<dbReference type="InterPro" id="IPR015424">
    <property type="entry name" value="PyrdxlP-dep_Trfase"/>
</dbReference>
<evidence type="ECO:0000256" key="1">
    <source>
        <dbReference type="ARBA" id="ARBA00001933"/>
    </source>
</evidence>
<evidence type="ECO:0000313" key="9">
    <source>
        <dbReference type="Proteomes" id="UP000627369"/>
    </source>
</evidence>
<dbReference type="Gene3D" id="3.90.1150.10">
    <property type="entry name" value="Aspartate Aminotransferase, domain 1"/>
    <property type="match status" value="1"/>
</dbReference>
<dbReference type="InterPro" id="IPR015422">
    <property type="entry name" value="PyrdxlP-dep_Trfase_small"/>
</dbReference>
<dbReference type="RefSeq" id="WP_189670100.1">
    <property type="nucleotide sequence ID" value="NZ_BNAS01000004.1"/>
</dbReference>
<name>A0A919FZ14_9MICO</name>
<proteinExistence type="inferred from homology"/>
<comment type="catalytic activity">
    <reaction evidence="6">
        <text>L-histidinol phosphate + 2-oxoglutarate = 3-(imidazol-4-yl)-2-oxopropyl phosphate + L-glutamate</text>
        <dbReference type="Rhea" id="RHEA:23744"/>
        <dbReference type="ChEBI" id="CHEBI:16810"/>
        <dbReference type="ChEBI" id="CHEBI:29985"/>
        <dbReference type="ChEBI" id="CHEBI:57766"/>
        <dbReference type="ChEBI" id="CHEBI:57980"/>
        <dbReference type="EC" id="2.6.1.9"/>
    </reaction>
</comment>
<keyword evidence="9" id="KW-1185">Reference proteome</keyword>
<keyword evidence="4 6" id="KW-0808">Transferase</keyword>
<dbReference type="NCBIfam" id="NF002878">
    <property type="entry name" value="PRK03321.1"/>
    <property type="match status" value="1"/>
</dbReference>
<evidence type="ECO:0000313" key="8">
    <source>
        <dbReference type="EMBL" id="GHH75053.1"/>
    </source>
</evidence>
<evidence type="ECO:0000256" key="3">
    <source>
        <dbReference type="ARBA" id="ARBA00022576"/>
    </source>
</evidence>
<comment type="similarity">
    <text evidence="6">Belongs to the class-II pyridoxal-phosphate-dependent aminotransferase family. Histidinol-phosphate aminotransferase subfamily.</text>
</comment>
<keyword evidence="5 6" id="KW-0663">Pyridoxal phosphate</keyword>
<comment type="pathway">
    <text evidence="6">Amino-acid biosynthesis; L-histidine biosynthesis; L-histidine from 5-phospho-alpha-D-ribose 1-diphosphate: step 7/9.</text>
</comment>
<dbReference type="HAMAP" id="MF_01023">
    <property type="entry name" value="HisC_aminotrans_2"/>
    <property type="match status" value="1"/>
</dbReference>
<comment type="cofactor">
    <cofactor evidence="1 6">
        <name>pyridoxal 5'-phosphate</name>
        <dbReference type="ChEBI" id="CHEBI:597326"/>
    </cofactor>
</comment>
<dbReference type="AlphaFoldDB" id="A0A919FZ14"/>
<keyword evidence="6" id="KW-0368">Histidine biosynthesis</keyword>
<dbReference type="PANTHER" id="PTHR43643">
    <property type="entry name" value="HISTIDINOL-PHOSPHATE AMINOTRANSFERASE 2"/>
    <property type="match status" value="1"/>
</dbReference>
<dbReference type="InterPro" id="IPR024892">
    <property type="entry name" value="ArAT"/>
</dbReference>
<dbReference type="EC" id="2.6.1.9" evidence="6"/>
<dbReference type="PANTHER" id="PTHR43643:SF3">
    <property type="entry name" value="HISTIDINOL-PHOSPHATE AMINOTRANSFERASE"/>
    <property type="match status" value="1"/>
</dbReference>
<comment type="subunit">
    <text evidence="2 6">Homodimer.</text>
</comment>
<evidence type="ECO:0000256" key="6">
    <source>
        <dbReference type="HAMAP-Rule" id="MF_01023"/>
    </source>
</evidence>
<dbReference type="GO" id="GO:0004400">
    <property type="term" value="F:histidinol-phosphate transaminase activity"/>
    <property type="evidence" value="ECO:0007669"/>
    <property type="project" value="UniProtKB-UniRule"/>
</dbReference>
<reference evidence="8" key="1">
    <citation type="journal article" date="2014" name="Int. J. Syst. Evol. Microbiol.">
        <title>Complete genome sequence of Corynebacterium casei LMG S-19264T (=DSM 44701T), isolated from a smear-ripened cheese.</title>
        <authorList>
            <consortium name="US DOE Joint Genome Institute (JGI-PGF)"/>
            <person name="Walter F."/>
            <person name="Albersmeier A."/>
            <person name="Kalinowski J."/>
            <person name="Ruckert C."/>
        </authorList>
    </citation>
    <scope>NUCLEOTIDE SEQUENCE</scope>
    <source>
        <strain evidence="8">CGMCC 4.7398</strain>
    </source>
</reference>
<reference evidence="8" key="2">
    <citation type="submission" date="2020-09" db="EMBL/GenBank/DDBJ databases">
        <authorList>
            <person name="Sun Q."/>
            <person name="Zhou Y."/>
        </authorList>
    </citation>
    <scope>NUCLEOTIDE SEQUENCE</scope>
    <source>
        <strain evidence="8">CGMCC 4.7398</strain>
    </source>
</reference>
<protein>
    <recommendedName>
        <fullName evidence="6">Histidinol-phosphate aminotransferase</fullName>
        <ecNumber evidence="6">2.6.1.9</ecNumber>
    </recommendedName>
    <alternativeName>
        <fullName evidence="6">Imidazole acetol-phosphate transaminase</fullName>
    </alternativeName>
</protein>
<evidence type="ECO:0000256" key="4">
    <source>
        <dbReference type="ARBA" id="ARBA00022679"/>
    </source>
</evidence>
<feature type="domain" description="Aminotransferase class I/classII large" evidence="7">
    <location>
        <begin position="35"/>
        <end position="342"/>
    </location>
</feature>
<comment type="caution">
    <text evidence="8">The sequence shown here is derived from an EMBL/GenBank/DDBJ whole genome shotgun (WGS) entry which is preliminary data.</text>
</comment>
<dbReference type="GO" id="GO:0030170">
    <property type="term" value="F:pyridoxal phosphate binding"/>
    <property type="evidence" value="ECO:0007669"/>
    <property type="project" value="InterPro"/>
</dbReference>
<dbReference type="Gene3D" id="3.40.640.10">
    <property type="entry name" value="Type I PLP-dependent aspartate aminotransferase-like (Major domain)"/>
    <property type="match status" value="1"/>
</dbReference>
<dbReference type="NCBIfam" id="TIGR01141">
    <property type="entry name" value="hisC"/>
    <property type="match status" value="1"/>
</dbReference>